<dbReference type="InterPro" id="IPR016164">
    <property type="entry name" value="FAD-linked_Oxase-like_C"/>
</dbReference>
<feature type="domain" description="FAD-binding PCMH-type" evidence="5">
    <location>
        <begin position="39"/>
        <end position="217"/>
    </location>
</feature>
<keyword evidence="4" id="KW-0274">FAD</keyword>
<evidence type="ECO:0000256" key="3">
    <source>
        <dbReference type="ARBA" id="ARBA00022630"/>
    </source>
</evidence>
<dbReference type="RefSeq" id="WP_132940096.1">
    <property type="nucleotide sequence ID" value="NZ_CP119676.1"/>
</dbReference>
<dbReference type="OrthoDB" id="9815648at2"/>
<dbReference type="Proteomes" id="UP000295304">
    <property type="component" value="Unassembled WGS sequence"/>
</dbReference>
<proteinExistence type="inferred from homology"/>
<dbReference type="GO" id="GO:0003824">
    <property type="term" value="F:catalytic activity"/>
    <property type="evidence" value="ECO:0007669"/>
    <property type="project" value="InterPro"/>
</dbReference>
<dbReference type="PANTHER" id="PTHR43716">
    <property type="entry name" value="D-2-HYDROXYGLUTARATE DEHYDROGENASE, MITOCHONDRIAL"/>
    <property type="match status" value="1"/>
</dbReference>
<evidence type="ECO:0000256" key="1">
    <source>
        <dbReference type="ARBA" id="ARBA00001974"/>
    </source>
</evidence>
<dbReference type="InterPro" id="IPR036318">
    <property type="entry name" value="FAD-bd_PCMH-like_sf"/>
</dbReference>
<evidence type="ECO:0000313" key="6">
    <source>
        <dbReference type="EMBL" id="TCS60113.1"/>
    </source>
</evidence>
<comment type="similarity">
    <text evidence="2">Belongs to the FAD-binding oxidoreductase/transferase type 4 family.</text>
</comment>
<dbReference type="SUPFAM" id="SSF55103">
    <property type="entry name" value="FAD-linked oxidases, C-terminal domain"/>
    <property type="match status" value="1"/>
</dbReference>
<keyword evidence="7" id="KW-1185">Reference proteome</keyword>
<protein>
    <submittedName>
        <fullName evidence="6">4-phosphoerythronate dehydrogenase (FAD-dependent)</fullName>
    </submittedName>
</protein>
<evidence type="ECO:0000256" key="2">
    <source>
        <dbReference type="ARBA" id="ARBA00008000"/>
    </source>
</evidence>
<comment type="cofactor">
    <cofactor evidence="1">
        <name>FAD</name>
        <dbReference type="ChEBI" id="CHEBI:57692"/>
    </cofactor>
</comment>
<comment type="caution">
    <text evidence="6">The sequence shown here is derived from an EMBL/GenBank/DDBJ whole genome shotgun (WGS) entry which is preliminary data.</text>
</comment>
<gene>
    <name evidence="6" type="ORF">EDD55_1125</name>
</gene>
<keyword evidence="3" id="KW-0285">Flavoprotein</keyword>
<dbReference type="EMBL" id="SLZW01000012">
    <property type="protein sequence ID" value="TCS60113.1"/>
    <property type="molecule type" value="Genomic_DNA"/>
</dbReference>
<evidence type="ECO:0000259" key="5">
    <source>
        <dbReference type="PROSITE" id="PS51387"/>
    </source>
</evidence>
<organism evidence="6 7">
    <name type="scientific">Varunaivibrio sulfuroxidans</name>
    <dbReference type="NCBI Taxonomy" id="1773489"/>
    <lineage>
        <taxon>Bacteria</taxon>
        <taxon>Pseudomonadati</taxon>
        <taxon>Pseudomonadota</taxon>
        <taxon>Alphaproteobacteria</taxon>
        <taxon>Rhodospirillales</taxon>
        <taxon>Magnetovibrionaceae</taxon>
        <taxon>Varunaivibrio</taxon>
    </lineage>
</organism>
<dbReference type="Pfam" id="PF01565">
    <property type="entry name" value="FAD_binding_4"/>
    <property type="match status" value="1"/>
</dbReference>
<accession>A0A4R3J5J9</accession>
<dbReference type="SUPFAM" id="SSF56176">
    <property type="entry name" value="FAD-binding/transporter-associated domain-like"/>
    <property type="match status" value="1"/>
</dbReference>
<dbReference type="PROSITE" id="PS51387">
    <property type="entry name" value="FAD_PCMH"/>
    <property type="match status" value="1"/>
</dbReference>
<dbReference type="InterPro" id="IPR006094">
    <property type="entry name" value="Oxid_FAD_bind_N"/>
</dbReference>
<sequence length="471" mass="50318">MAPTKTAALDTIKAIVGPRGWVAPGDDAAPFVREERGLYTSTPELIVLPATTEEVARVVAICAEEAIAITPQSGNTGLVGGAVAEDGIVLSTRRMDAILDLNAQNATISVQAGCILADIQAAAQRAGLLFPLSLAAEGSCRIGGNLSTNAGGVQVLRYGNARDLVLGLEAVLADGRIWNGMTALRKDNTGYDLKQLFIGAEGTLGIITGAVLKLFPAPKDRVCAMIAMDSPRQALELYVRARERLGDSVTAFEMIPRLAMTFVCRHIPGARDPFIAPYPTYILIELSAAHVGESLQDALQDLLAPALEKGLVGDAVVAVSEAQTQNLWRLRESISEAQKHEGGSIKHDISVAVSHIPEFLDRAGALVKKAIPDARICAFGHIGDGNIHFNISQPEGADKDEFLSRWGEINRLVHDLVVDMGGSFSAEHGIGKLKVGEMERYVSDVALDMMRTLKRTLDPKNIMNPGKIVRP</sequence>
<dbReference type="InterPro" id="IPR016169">
    <property type="entry name" value="FAD-bd_PCMH_sub2"/>
</dbReference>
<dbReference type="Gene3D" id="3.30.465.10">
    <property type="match status" value="1"/>
</dbReference>
<dbReference type="Gene3D" id="3.30.70.2190">
    <property type="match status" value="1"/>
</dbReference>
<dbReference type="Gene3D" id="3.30.43.10">
    <property type="entry name" value="Uridine Diphospho-n-acetylenolpyruvylglucosamine Reductase, domain 2"/>
    <property type="match status" value="1"/>
</dbReference>
<name>A0A4R3J5J9_9PROT</name>
<dbReference type="GO" id="GO:0071949">
    <property type="term" value="F:FAD binding"/>
    <property type="evidence" value="ECO:0007669"/>
    <property type="project" value="InterPro"/>
</dbReference>
<dbReference type="InterPro" id="IPR016171">
    <property type="entry name" value="Vanillyl_alc_oxidase_C-sub2"/>
</dbReference>
<dbReference type="PANTHER" id="PTHR43716:SF2">
    <property type="entry name" value="BLL6224 PROTEIN"/>
    <property type="match status" value="1"/>
</dbReference>
<dbReference type="Gene3D" id="3.30.70.2740">
    <property type="match status" value="1"/>
</dbReference>
<dbReference type="InterPro" id="IPR051264">
    <property type="entry name" value="FAD-oxidored/transferase_4"/>
</dbReference>
<dbReference type="Gene3D" id="1.10.45.10">
    <property type="entry name" value="Vanillyl-alcohol Oxidase, Chain A, domain 4"/>
    <property type="match status" value="1"/>
</dbReference>
<evidence type="ECO:0000256" key="4">
    <source>
        <dbReference type="ARBA" id="ARBA00022827"/>
    </source>
</evidence>
<evidence type="ECO:0000313" key="7">
    <source>
        <dbReference type="Proteomes" id="UP000295304"/>
    </source>
</evidence>
<dbReference type="AlphaFoldDB" id="A0A4R3J5J9"/>
<dbReference type="Pfam" id="PF02913">
    <property type="entry name" value="FAD-oxidase_C"/>
    <property type="match status" value="1"/>
</dbReference>
<reference evidence="6 7" key="1">
    <citation type="submission" date="2019-03" db="EMBL/GenBank/DDBJ databases">
        <title>Genomic Encyclopedia of Type Strains, Phase IV (KMG-IV): sequencing the most valuable type-strain genomes for metagenomic binning, comparative biology and taxonomic classification.</title>
        <authorList>
            <person name="Goeker M."/>
        </authorList>
    </citation>
    <scope>NUCLEOTIDE SEQUENCE [LARGE SCALE GENOMIC DNA]</scope>
    <source>
        <strain evidence="6 7">DSM 101688</strain>
    </source>
</reference>
<dbReference type="InterPro" id="IPR016167">
    <property type="entry name" value="FAD-bd_PCMH_sub1"/>
</dbReference>
<dbReference type="InterPro" id="IPR016166">
    <property type="entry name" value="FAD-bd_PCMH"/>
</dbReference>
<dbReference type="InterPro" id="IPR004113">
    <property type="entry name" value="FAD-bd_oxidored_4_C"/>
</dbReference>
<dbReference type="FunFam" id="1.10.45.10:FF:000001">
    <property type="entry name" value="D-lactate dehydrogenase mitochondrial"/>
    <property type="match status" value="1"/>
</dbReference>
<dbReference type="GO" id="GO:0022904">
    <property type="term" value="P:respiratory electron transport chain"/>
    <property type="evidence" value="ECO:0007669"/>
    <property type="project" value="TreeGrafter"/>
</dbReference>